<dbReference type="OrthoDB" id="5242612at2"/>
<dbReference type="EMBL" id="CP000612">
    <property type="protein sequence ID" value="ABO49056.1"/>
    <property type="molecule type" value="Genomic_DNA"/>
</dbReference>
<evidence type="ECO:0000313" key="3">
    <source>
        <dbReference type="Proteomes" id="UP000001556"/>
    </source>
</evidence>
<accession>A4J1V3</accession>
<reference evidence="2 3" key="1">
    <citation type="submission" date="2007-03" db="EMBL/GenBank/DDBJ databases">
        <title>Complete sequence of Desulfotomaculum reducens MI-1.</title>
        <authorList>
            <consortium name="US DOE Joint Genome Institute"/>
            <person name="Copeland A."/>
            <person name="Lucas S."/>
            <person name="Lapidus A."/>
            <person name="Barry K."/>
            <person name="Detter J.C."/>
            <person name="Glavina del Rio T."/>
            <person name="Hammon N."/>
            <person name="Israni S."/>
            <person name="Dalin E."/>
            <person name="Tice H."/>
            <person name="Pitluck S."/>
            <person name="Sims D."/>
            <person name="Brettin T."/>
            <person name="Bruce D."/>
            <person name="Han C."/>
            <person name="Tapia R."/>
            <person name="Schmutz J."/>
            <person name="Larimer F."/>
            <person name="Land M."/>
            <person name="Hauser L."/>
            <person name="Kyrpides N."/>
            <person name="Kim E."/>
            <person name="Tebo B.M."/>
            <person name="Richardson P."/>
        </authorList>
    </citation>
    <scope>NUCLEOTIDE SEQUENCE [LARGE SCALE GENOMIC DNA]</scope>
    <source>
        <strain evidence="2 3">MI-1</strain>
    </source>
</reference>
<dbReference type="Proteomes" id="UP000001556">
    <property type="component" value="Chromosome"/>
</dbReference>
<dbReference type="STRING" id="349161.Dred_0511"/>
<dbReference type="Gene3D" id="3.30.1380.10">
    <property type="match status" value="1"/>
</dbReference>
<dbReference type="HOGENOM" id="CLU_124897_1_0_9"/>
<dbReference type="RefSeq" id="WP_011876893.1">
    <property type="nucleotide sequence ID" value="NC_009253.1"/>
</dbReference>
<dbReference type="InterPro" id="IPR009045">
    <property type="entry name" value="Zn_M74/Hedgehog-like"/>
</dbReference>
<keyword evidence="3" id="KW-1185">Reference proteome</keyword>
<sequence>MEVIKKAREGQYLSAHFAETELACRCCGKLVIHLELVYKLEDLRRLLDKPVLVNSGYRCPTNNRAVGGVVNSFHSKGMAADIRVPRMAVKEIAHLAEKVGFGGIGIYASQVHVDVRDYRTRWEG</sequence>
<gene>
    <name evidence="2" type="ordered locus">Dred_0511</name>
</gene>
<dbReference type="eggNOG" id="COG3108">
    <property type="taxonomic scope" value="Bacteria"/>
</dbReference>
<name>A4J1V3_DESRM</name>
<dbReference type="Pfam" id="PF08291">
    <property type="entry name" value="Peptidase_M15_3"/>
    <property type="match status" value="1"/>
</dbReference>
<dbReference type="KEGG" id="drm:Dred_0511"/>
<feature type="domain" description="Peptidase M15A C-terminal" evidence="1">
    <location>
        <begin position="16"/>
        <end position="114"/>
    </location>
</feature>
<evidence type="ECO:0000313" key="2">
    <source>
        <dbReference type="EMBL" id="ABO49056.1"/>
    </source>
</evidence>
<dbReference type="SUPFAM" id="SSF55166">
    <property type="entry name" value="Hedgehog/DD-peptidase"/>
    <property type="match status" value="1"/>
</dbReference>
<proteinExistence type="predicted"/>
<dbReference type="AlphaFoldDB" id="A4J1V3"/>
<organism evidence="2 3">
    <name type="scientific">Desulforamulus reducens (strain ATCC BAA-1160 / DSM 100696 / MI-1)</name>
    <name type="common">Desulfotomaculum reducens</name>
    <dbReference type="NCBI Taxonomy" id="349161"/>
    <lineage>
        <taxon>Bacteria</taxon>
        <taxon>Bacillati</taxon>
        <taxon>Bacillota</taxon>
        <taxon>Clostridia</taxon>
        <taxon>Eubacteriales</taxon>
        <taxon>Peptococcaceae</taxon>
        <taxon>Desulforamulus</taxon>
    </lineage>
</organism>
<protein>
    <submittedName>
        <fullName evidence="2">Peptidase M15A</fullName>
    </submittedName>
</protein>
<dbReference type="InterPro" id="IPR013230">
    <property type="entry name" value="Peptidase_M15A_C"/>
</dbReference>
<evidence type="ECO:0000259" key="1">
    <source>
        <dbReference type="Pfam" id="PF08291"/>
    </source>
</evidence>